<dbReference type="AlphaFoldDB" id="A0A2G5B0E3"/>
<evidence type="ECO:0000313" key="3">
    <source>
        <dbReference type="Proteomes" id="UP000242474"/>
    </source>
</evidence>
<name>A0A2G5B0E3_COERN</name>
<evidence type="ECO:0000313" key="2">
    <source>
        <dbReference type="EMBL" id="PIA12492.1"/>
    </source>
</evidence>
<sequence>MLADNETVQPPPAPSSPARSYREALLSPPPGGTQETMEAVPLTLPPAGTPITAPADAPAAATAGRASVNNPAAPAAAASRKRTAASAASASNAMRPAKRAGPNRSVNAQAIADAEEHPELRETPITLKIPGFLPIMFKELTQELLATFGLDRNLSPLAPSNPISSFHIDGDDVTFVCKNREATAKFLNTSFVFRGRPFPWSTEKGTLLAIGIVNAPLKATARRLKAAFAQFGKLTQLLPLSRDGWRTGDWKAFLELRDGNDLPAHVVLKSCEGRLARVVPASELVRCHKCGLTHHARCRCAPADGATETGVPVSAIATPATLLAAESASAEMEKFENKNKKSSAAGLSQAKSAAPTADTAARPTGMQVPLSAGLISSIAMGAENSVPRDDAGKAASPVASTEQTCAPSEDNMDVYMSDPRNPLKRNNRTESDNESPSSVDAQGFRRTAPSASGIHGVKTRAQSKATPVASDGDPGSSRY</sequence>
<feature type="region of interest" description="Disordered" evidence="1">
    <location>
        <begin position="1"/>
        <end position="105"/>
    </location>
</feature>
<proteinExistence type="predicted"/>
<organism evidence="2 3">
    <name type="scientific">Coemansia reversa (strain ATCC 12441 / NRRL 1564)</name>
    <dbReference type="NCBI Taxonomy" id="763665"/>
    <lineage>
        <taxon>Eukaryota</taxon>
        <taxon>Fungi</taxon>
        <taxon>Fungi incertae sedis</taxon>
        <taxon>Zoopagomycota</taxon>
        <taxon>Kickxellomycotina</taxon>
        <taxon>Kickxellomycetes</taxon>
        <taxon>Kickxellales</taxon>
        <taxon>Kickxellaceae</taxon>
        <taxon>Coemansia</taxon>
    </lineage>
</organism>
<dbReference type="Proteomes" id="UP000242474">
    <property type="component" value="Unassembled WGS sequence"/>
</dbReference>
<feature type="compositionally biased region" description="Low complexity" evidence="1">
    <location>
        <begin position="350"/>
        <end position="364"/>
    </location>
</feature>
<feature type="region of interest" description="Disordered" evidence="1">
    <location>
        <begin position="385"/>
        <end position="479"/>
    </location>
</feature>
<dbReference type="OrthoDB" id="10443912at2759"/>
<gene>
    <name evidence="2" type="ORF">COEREDRAFT_12720</name>
</gene>
<feature type="compositionally biased region" description="Low complexity" evidence="1">
    <location>
        <begin position="49"/>
        <end position="95"/>
    </location>
</feature>
<dbReference type="EMBL" id="KZ303742">
    <property type="protein sequence ID" value="PIA12492.1"/>
    <property type="molecule type" value="Genomic_DNA"/>
</dbReference>
<reference evidence="2 3" key="1">
    <citation type="journal article" date="2015" name="Genome Biol. Evol.">
        <title>Phylogenomic analyses indicate that early fungi evolved digesting cell walls of algal ancestors of land plants.</title>
        <authorList>
            <person name="Chang Y."/>
            <person name="Wang S."/>
            <person name="Sekimoto S."/>
            <person name="Aerts A.L."/>
            <person name="Choi C."/>
            <person name="Clum A."/>
            <person name="LaButti K.M."/>
            <person name="Lindquist E.A."/>
            <person name="Yee Ngan C."/>
            <person name="Ohm R.A."/>
            <person name="Salamov A.A."/>
            <person name="Grigoriev I.V."/>
            <person name="Spatafora J.W."/>
            <person name="Berbee M.L."/>
        </authorList>
    </citation>
    <scope>NUCLEOTIDE SEQUENCE [LARGE SCALE GENOMIC DNA]</scope>
    <source>
        <strain evidence="2 3">NRRL 1564</strain>
    </source>
</reference>
<feature type="region of interest" description="Disordered" evidence="1">
    <location>
        <begin position="334"/>
        <end position="364"/>
    </location>
</feature>
<evidence type="ECO:0000256" key="1">
    <source>
        <dbReference type="SAM" id="MobiDB-lite"/>
    </source>
</evidence>
<protein>
    <submittedName>
        <fullName evidence="2">Uncharacterized protein</fullName>
    </submittedName>
</protein>
<accession>A0A2G5B0E3</accession>
<keyword evidence="3" id="KW-1185">Reference proteome</keyword>